<evidence type="ECO:0000313" key="2">
    <source>
        <dbReference type="EMBL" id="MDX6804998.1"/>
    </source>
</evidence>
<dbReference type="Proteomes" id="UP001274321">
    <property type="component" value="Unassembled WGS sequence"/>
</dbReference>
<feature type="transmembrane region" description="Helical" evidence="1">
    <location>
        <begin position="370"/>
        <end position="395"/>
    </location>
</feature>
<protein>
    <recommendedName>
        <fullName evidence="4">Polysaccharide biosynthesis protein GumE</fullName>
    </recommendedName>
</protein>
<feature type="transmembrane region" description="Helical" evidence="1">
    <location>
        <begin position="76"/>
        <end position="94"/>
    </location>
</feature>
<comment type="caution">
    <text evidence="2">The sequence shown here is derived from an EMBL/GenBank/DDBJ whole genome shotgun (WGS) entry which is preliminary data.</text>
</comment>
<gene>
    <name evidence="2" type="ORF">SCD90_02870</name>
</gene>
<dbReference type="EMBL" id="JAXAFJ010000001">
    <property type="protein sequence ID" value="MDX6804998.1"/>
    <property type="molecule type" value="Genomic_DNA"/>
</dbReference>
<feature type="transmembrane region" description="Helical" evidence="1">
    <location>
        <begin position="51"/>
        <end position="70"/>
    </location>
</feature>
<accession>A0ABU4RJH2</accession>
<feature type="transmembrane region" description="Helical" evidence="1">
    <location>
        <begin position="270"/>
        <end position="289"/>
    </location>
</feature>
<feature type="transmembrane region" description="Helical" evidence="1">
    <location>
        <begin position="130"/>
        <end position="153"/>
    </location>
</feature>
<feature type="transmembrane region" description="Helical" evidence="1">
    <location>
        <begin position="201"/>
        <end position="219"/>
    </location>
</feature>
<sequence length="410" mass="44870">MSLSLPFERSMPVQHRWAVWAGPAVVAGAVFFNFGLAFINAQVMGLSASHVILAEAGVVGLSHVIILRNYDRLITPWYLLLAFLLIMGAARWCLIGTVDPKAVRDVILIPTFFALGIAAGPRAAAPLLLLLQVVTTGVVLFEVIALDLYSWLFNVKGFYIATRGLAAEAFWNNESTLFVSATRPGQRNLFPFLDIHRASSIFLEPVSLGNYCIIVAAYVSAYARTMARPLLVFYLLTTIILLVACDGRLAIMVTAVIVGSSLFRPRVPRASFFFLPVIVLASFAVDAVVDVRTDDLPGRSSLAAYVFSRFGLPEWLGMSRAGWAQSADSGITFLIVNQSIFGALAIWLYITLVPAEESREQAVFKRSALIFLVTTMLISNSYLSIKTAALLWFLLGTTQRAPEPAGRRRG</sequence>
<feature type="transmembrane region" description="Helical" evidence="1">
    <location>
        <begin position="330"/>
        <end position="350"/>
    </location>
</feature>
<organism evidence="2 3">
    <name type="scientific">Terrihabitans rhizophilus</name>
    <dbReference type="NCBI Taxonomy" id="3092662"/>
    <lineage>
        <taxon>Bacteria</taxon>
        <taxon>Pseudomonadati</taxon>
        <taxon>Pseudomonadota</taxon>
        <taxon>Alphaproteobacteria</taxon>
        <taxon>Hyphomicrobiales</taxon>
        <taxon>Terrihabitans</taxon>
    </lineage>
</organism>
<keyword evidence="1" id="KW-0812">Transmembrane</keyword>
<keyword evidence="1" id="KW-1133">Transmembrane helix</keyword>
<evidence type="ECO:0000256" key="1">
    <source>
        <dbReference type="SAM" id="Phobius"/>
    </source>
</evidence>
<dbReference type="RefSeq" id="WP_319843104.1">
    <property type="nucleotide sequence ID" value="NZ_JAXAFJ010000001.1"/>
</dbReference>
<feature type="transmembrane region" description="Helical" evidence="1">
    <location>
        <begin position="20"/>
        <end position="39"/>
    </location>
</feature>
<evidence type="ECO:0000313" key="3">
    <source>
        <dbReference type="Proteomes" id="UP001274321"/>
    </source>
</evidence>
<name>A0ABU4RJH2_9HYPH</name>
<evidence type="ECO:0008006" key="4">
    <source>
        <dbReference type="Google" id="ProtNLM"/>
    </source>
</evidence>
<feature type="transmembrane region" description="Helical" evidence="1">
    <location>
        <begin position="231"/>
        <end position="258"/>
    </location>
</feature>
<proteinExistence type="predicted"/>
<keyword evidence="1" id="KW-0472">Membrane</keyword>
<keyword evidence="3" id="KW-1185">Reference proteome</keyword>
<reference evidence="2 3" key="1">
    <citation type="submission" date="2023-11" db="EMBL/GenBank/DDBJ databases">
        <authorList>
            <person name="Bao R."/>
        </authorList>
    </citation>
    <scope>NUCLEOTIDE SEQUENCE [LARGE SCALE GENOMIC DNA]</scope>
    <source>
        <strain evidence="2 3">PJ23</strain>
    </source>
</reference>